<dbReference type="PANTHER" id="PTHR43065:SF10">
    <property type="entry name" value="PEROXIDE STRESS-ACTIVATED HISTIDINE KINASE MAK3"/>
    <property type="match status" value="1"/>
</dbReference>
<keyword evidence="6" id="KW-0902">Two-component regulatory system</keyword>
<protein>
    <submittedName>
        <fullName evidence="8">Histidine kinase-, DNA gyrase B-, and HSP90-like ATPase</fullName>
    </submittedName>
</protein>
<evidence type="ECO:0000256" key="3">
    <source>
        <dbReference type="ARBA" id="ARBA00022741"/>
    </source>
</evidence>
<evidence type="ECO:0000256" key="5">
    <source>
        <dbReference type="ARBA" id="ARBA00022840"/>
    </source>
</evidence>
<evidence type="ECO:0000313" key="8">
    <source>
        <dbReference type="EMBL" id="SHJ00320.1"/>
    </source>
</evidence>
<dbReference type="RefSeq" id="WP_073026118.1">
    <property type="nucleotide sequence ID" value="NZ_FQZS01000013.1"/>
</dbReference>
<dbReference type="InterPro" id="IPR003594">
    <property type="entry name" value="HATPase_dom"/>
</dbReference>
<evidence type="ECO:0000313" key="9">
    <source>
        <dbReference type="Proteomes" id="UP000184442"/>
    </source>
</evidence>
<dbReference type="PANTHER" id="PTHR43065">
    <property type="entry name" value="SENSOR HISTIDINE KINASE"/>
    <property type="match status" value="1"/>
</dbReference>
<proteinExistence type="predicted"/>
<feature type="domain" description="Histidine kinase" evidence="7">
    <location>
        <begin position="1"/>
        <end position="106"/>
    </location>
</feature>
<evidence type="ECO:0000256" key="2">
    <source>
        <dbReference type="ARBA" id="ARBA00022679"/>
    </source>
</evidence>
<dbReference type="SUPFAM" id="SSF55874">
    <property type="entry name" value="ATPase domain of HSP90 chaperone/DNA topoisomerase II/histidine kinase"/>
    <property type="match status" value="1"/>
</dbReference>
<dbReference type="STRING" id="1122184.SAMN02745176_02056"/>
<dbReference type="InterPro" id="IPR005467">
    <property type="entry name" value="His_kinase_dom"/>
</dbReference>
<dbReference type="GO" id="GO:0000160">
    <property type="term" value="P:phosphorelay signal transduction system"/>
    <property type="evidence" value="ECO:0007669"/>
    <property type="project" value="UniProtKB-KW"/>
</dbReference>
<keyword evidence="1" id="KW-0597">Phosphoprotein</keyword>
<dbReference type="Proteomes" id="UP000184442">
    <property type="component" value="Unassembled WGS sequence"/>
</dbReference>
<sequence>MKELSLHILDIVQNSIAADANLIDIKIVENLAIDKLIIEVADNGRGMEEEMTERVKDPFVTGRKTRKVGLGIPLLYEACTRCGGDLRIESEIGKGTKVICWFKHSHIDRAPLGNMIDTILTLIMGNPHIDITYLHIIDEREMRFDTREVRKVLGEVPINEPQVLSWIRDYLKEGFNSIYGGANI</sequence>
<dbReference type="GO" id="GO:0016301">
    <property type="term" value="F:kinase activity"/>
    <property type="evidence" value="ECO:0007669"/>
    <property type="project" value="UniProtKB-KW"/>
</dbReference>
<dbReference type="EMBL" id="FQZS01000013">
    <property type="protein sequence ID" value="SHJ00320.1"/>
    <property type="molecule type" value="Genomic_DNA"/>
</dbReference>
<keyword evidence="9" id="KW-1185">Reference proteome</keyword>
<evidence type="ECO:0000256" key="6">
    <source>
        <dbReference type="ARBA" id="ARBA00023012"/>
    </source>
</evidence>
<organism evidence="8 9">
    <name type="scientific">Lutispora thermophila DSM 19022</name>
    <dbReference type="NCBI Taxonomy" id="1122184"/>
    <lineage>
        <taxon>Bacteria</taxon>
        <taxon>Bacillati</taxon>
        <taxon>Bacillota</taxon>
        <taxon>Clostridia</taxon>
        <taxon>Lutisporales</taxon>
        <taxon>Lutisporaceae</taxon>
        <taxon>Lutispora</taxon>
    </lineage>
</organism>
<keyword evidence="4 8" id="KW-0418">Kinase</keyword>
<evidence type="ECO:0000259" key="7">
    <source>
        <dbReference type="PROSITE" id="PS50109"/>
    </source>
</evidence>
<dbReference type="InterPro" id="IPR036890">
    <property type="entry name" value="HATPase_C_sf"/>
</dbReference>
<keyword evidence="3" id="KW-0547">Nucleotide-binding</keyword>
<dbReference type="SMART" id="SM00387">
    <property type="entry name" value="HATPase_c"/>
    <property type="match status" value="1"/>
</dbReference>
<evidence type="ECO:0000256" key="4">
    <source>
        <dbReference type="ARBA" id="ARBA00022777"/>
    </source>
</evidence>
<dbReference type="AlphaFoldDB" id="A0A1M6FRR2"/>
<dbReference type="Pfam" id="PF02518">
    <property type="entry name" value="HATPase_c"/>
    <property type="match status" value="1"/>
</dbReference>
<dbReference type="GO" id="GO:0005524">
    <property type="term" value="F:ATP binding"/>
    <property type="evidence" value="ECO:0007669"/>
    <property type="project" value="UniProtKB-KW"/>
</dbReference>
<accession>A0A1M6FRR2</accession>
<keyword evidence="2" id="KW-0808">Transferase</keyword>
<gene>
    <name evidence="8" type="ORF">SAMN02745176_02056</name>
</gene>
<evidence type="ECO:0000256" key="1">
    <source>
        <dbReference type="ARBA" id="ARBA00022553"/>
    </source>
</evidence>
<dbReference type="OrthoDB" id="9797586at2"/>
<dbReference type="Gene3D" id="3.30.565.10">
    <property type="entry name" value="Histidine kinase-like ATPase, C-terminal domain"/>
    <property type="match status" value="1"/>
</dbReference>
<keyword evidence="5" id="KW-0067">ATP-binding</keyword>
<name>A0A1M6FRR2_9FIRM</name>
<reference evidence="8 9" key="1">
    <citation type="submission" date="2016-11" db="EMBL/GenBank/DDBJ databases">
        <authorList>
            <person name="Jaros S."/>
            <person name="Januszkiewicz K."/>
            <person name="Wedrychowicz H."/>
        </authorList>
    </citation>
    <scope>NUCLEOTIDE SEQUENCE [LARGE SCALE GENOMIC DNA]</scope>
    <source>
        <strain evidence="8 9">DSM 19022</strain>
    </source>
</reference>
<dbReference type="PROSITE" id="PS50109">
    <property type="entry name" value="HIS_KIN"/>
    <property type="match status" value="1"/>
</dbReference>